<comment type="caution">
    <text evidence="1">The sequence shown here is derived from an EMBL/GenBank/DDBJ whole genome shotgun (WGS) entry which is preliminary data.</text>
</comment>
<dbReference type="Proteomes" id="UP000050320">
    <property type="component" value="Unassembled WGS sequence"/>
</dbReference>
<accession>A0A0Q0XL24</accession>
<organism evidence="1 2">
    <name type="scientific">Acidiplasma aeolicum</name>
    <dbReference type="NCBI Taxonomy" id="507754"/>
    <lineage>
        <taxon>Archaea</taxon>
        <taxon>Methanobacteriati</taxon>
        <taxon>Thermoplasmatota</taxon>
        <taxon>Thermoplasmata</taxon>
        <taxon>Thermoplasmatales</taxon>
        <taxon>Ferroplasmaceae</taxon>
        <taxon>Acidiplasma</taxon>
    </lineage>
</organism>
<proteinExistence type="predicted"/>
<dbReference type="InterPro" id="IPR036493">
    <property type="entry name" value="YunC_sf"/>
</dbReference>
<dbReference type="Gene3D" id="3.30.1980.10">
    <property type="entry name" value="Hypothetical protein YunC"/>
    <property type="match status" value="1"/>
</dbReference>
<reference evidence="1 2" key="1">
    <citation type="submission" date="2015-09" db="EMBL/GenBank/DDBJ databases">
        <title>Heavy metals and arsenic resistance mechanisms in polyextremophilic archaea of the family Ferroplasmaceae.</title>
        <authorList>
            <person name="Bulaev A.G."/>
            <person name="Kanygina A.V."/>
        </authorList>
    </citation>
    <scope>NUCLEOTIDE SEQUENCE [LARGE SCALE GENOMIC DNA]</scope>
    <source>
        <strain evidence="1 2">VT</strain>
    </source>
</reference>
<dbReference type="EMBL" id="LKBG01000066">
    <property type="protein sequence ID" value="KQB35949.1"/>
    <property type="molecule type" value="Genomic_DNA"/>
</dbReference>
<evidence type="ECO:0008006" key="3">
    <source>
        <dbReference type="Google" id="ProtNLM"/>
    </source>
</evidence>
<dbReference type="AlphaFoldDB" id="A0A0Q0XL24"/>
<name>A0A0Q0XL24_9ARCH</name>
<keyword evidence="2" id="KW-1185">Reference proteome</keyword>
<gene>
    <name evidence="1" type="ORF">AOG54_08325</name>
</gene>
<dbReference type="Pfam" id="PF08827">
    <property type="entry name" value="DUF1805"/>
    <property type="match status" value="1"/>
</dbReference>
<evidence type="ECO:0000313" key="2">
    <source>
        <dbReference type="Proteomes" id="UP000050320"/>
    </source>
</evidence>
<protein>
    <recommendedName>
        <fullName evidence="3">DUF1805 domain-containing protein</fullName>
    </recommendedName>
</protein>
<dbReference type="InterPro" id="IPR014931">
    <property type="entry name" value="DUF1805"/>
</dbReference>
<dbReference type="OrthoDB" id="120833at2157"/>
<dbReference type="SUPFAM" id="SSF102891">
    <property type="entry name" value="Hypothetical protein Ta1206"/>
    <property type="match status" value="1"/>
</dbReference>
<evidence type="ECO:0000313" key="1">
    <source>
        <dbReference type="EMBL" id="KQB35949.1"/>
    </source>
</evidence>
<sequence length="80" mass="8511">MNVKLGTKAPMVVLKGETGYIMCGYLNIDAANAMGDIAVRVTGVNDINDVLNSKVNSCSQRALELGIKPGDNIMDVIDKL</sequence>